<feature type="compositionally biased region" description="Polar residues" evidence="5">
    <location>
        <begin position="38"/>
        <end position="47"/>
    </location>
</feature>
<feature type="region of interest" description="Disordered" evidence="5">
    <location>
        <begin position="38"/>
        <end position="80"/>
    </location>
</feature>
<protein>
    <recommendedName>
        <fullName evidence="6">MYND-type domain-containing protein</fullName>
    </recommendedName>
</protein>
<evidence type="ECO:0000256" key="1">
    <source>
        <dbReference type="ARBA" id="ARBA00022723"/>
    </source>
</evidence>
<dbReference type="EMBL" id="SOZI01000081">
    <property type="protein sequence ID" value="TNY19895.1"/>
    <property type="molecule type" value="Genomic_DNA"/>
</dbReference>
<evidence type="ECO:0000256" key="2">
    <source>
        <dbReference type="ARBA" id="ARBA00022771"/>
    </source>
</evidence>
<dbReference type="Gene3D" id="6.10.140.2220">
    <property type="match status" value="1"/>
</dbReference>
<accession>A0A5C5FTD1</accession>
<keyword evidence="3" id="KW-0862">Zinc</keyword>
<evidence type="ECO:0000313" key="7">
    <source>
        <dbReference type="EMBL" id="TNY19895.1"/>
    </source>
</evidence>
<keyword evidence="1" id="KW-0479">Metal-binding</keyword>
<evidence type="ECO:0000256" key="3">
    <source>
        <dbReference type="ARBA" id="ARBA00022833"/>
    </source>
</evidence>
<dbReference type="InterPro" id="IPR002893">
    <property type="entry name" value="Znf_MYND"/>
</dbReference>
<evidence type="ECO:0000259" key="6">
    <source>
        <dbReference type="PROSITE" id="PS50865"/>
    </source>
</evidence>
<proteinExistence type="predicted"/>
<reference evidence="7 8" key="1">
    <citation type="submission" date="2019-03" db="EMBL/GenBank/DDBJ databases">
        <title>Rhodosporidium diobovatum UCD-FST 08-225 genome sequencing, assembly, and annotation.</title>
        <authorList>
            <person name="Fakankun I.U."/>
            <person name="Fristensky B."/>
            <person name="Levin D.B."/>
        </authorList>
    </citation>
    <scope>NUCLEOTIDE SEQUENCE [LARGE SCALE GENOMIC DNA]</scope>
    <source>
        <strain evidence="7 8">UCD-FST 08-225</strain>
    </source>
</reference>
<dbReference type="GO" id="GO:0008270">
    <property type="term" value="F:zinc ion binding"/>
    <property type="evidence" value="ECO:0007669"/>
    <property type="project" value="UniProtKB-KW"/>
</dbReference>
<evidence type="ECO:0000256" key="5">
    <source>
        <dbReference type="SAM" id="MobiDB-lite"/>
    </source>
</evidence>
<dbReference type="PROSITE" id="PS50865">
    <property type="entry name" value="ZF_MYND_2"/>
    <property type="match status" value="1"/>
</dbReference>
<dbReference type="STRING" id="5288.A0A5C5FTD1"/>
<dbReference type="Pfam" id="PF01753">
    <property type="entry name" value="zf-MYND"/>
    <property type="match status" value="1"/>
</dbReference>
<sequence>MPKCAVCQVECTLRCARCQGVAYCGAQHQRAHWSTHKPSCNANARAQSSTSTSTGASQPRTTPRTAAERGGPTLNVHSVPVGQSPASMMSALTPFPDTLSKDETYQRLIDAFRLWCDDMAIWRGETYGLYNEDDPYPEFVKFAKKARKHLPLWWTNADDKAVLKMSREHDWANIAYAVEKSDINEHYGSGMFAMGLRMWTEKVTGIRIA</sequence>
<name>A0A5C5FTD1_9BASI</name>
<evidence type="ECO:0000313" key="8">
    <source>
        <dbReference type="Proteomes" id="UP000311382"/>
    </source>
</evidence>
<gene>
    <name evidence="7" type="ORF">DMC30DRAFT_282147</name>
</gene>
<dbReference type="OrthoDB" id="2212237at2759"/>
<dbReference type="AlphaFoldDB" id="A0A5C5FTD1"/>
<evidence type="ECO:0000256" key="4">
    <source>
        <dbReference type="PROSITE-ProRule" id="PRU00134"/>
    </source>
</evidence>
<organism evidence="7 8">
    <name type="scientific">Rhodotorula diobovata</name>
    <dbReference type="NCBI Taxonomy" id="5288"/>
    <lineage>
        <taxon>Eukaryota</taxon>
        <taxon>Fungi</taxon>
        <taxon>Dikarya</taxon>
        <taxon>Basidiomycota</taxon>
        <taxon>Pucciniomycotina</taxon>
        <taxon>Microbotryomycetes</taxon>
        <taxon>Sporidiobolales</taxon>
        <taxon>Sporidiobolaceae</taxon>
        <taxon>Rhodotorula</taxon>
    </lineage>
</organism>
<keyword evidence="2 4" id="KW-0863">Zinc-finger</keyword>
<dbReference type="SUPFAM" id="SSF144232">
    <property type="entry name" value="HIT/MYND zinc finger-like"/>
    <property type="match status" value="1"/>
</dbReference>
<feature type="compositionally biased region" description="Polar residues" evidence="5">
    <location>
        <begin position="55"/>
        <end position="64"/>
    </location>
</feature>
<feature type="domain" description="MYND-type" evidence="6">
    <location>
        <begin position="4"/>
        <end position="40"/>
    </location>
</feature>
<dbReference type="PROSITE" id="PS01360">
    <property type="entry name" value="ZF_MYND_1"/>
    <property type="match status" value="1"/>
</dbReference>
<keyword evidence="8" id="KW-1185">Reference proteome</keyword>
<comment type="caution">
    <text evidence="7">The sequence shown here is derived from an EMBL/GenBank/DDBJ whole genome shotgun (WGS) entry which is preliminary data.</text>
</comment>
<dbReference type="Proteomes" id="UP000311382">
    <property type="component" value="Unassembled WGS sequence"/>
</dbReference>